<evidence type="ECO:0000313" key="11">
    <source>
        <dbReference type="RefSeq" id="XP_006815232.1"/>
    </source>
</evidence>
<gene>
    <name evidence="11" type="primary">LOC100376207</name>
</gene>
<feature type="transmembrane region" description="Helical" evidence="9">
    <location>
        <begin position="208"/>
        <end position="230"/>
    </location>
</feature>
<evidence type="ECO:0000256" key="8">
    <source>
        <dbReference type="ARBA" id="ARBA00023136"/>
    </source>
</evidence>
<accession>A0ABM0M5E1</accession>
<dbReference type="RefSeq" id="XP_006815232.1">
    <property type="nucleotide sequence ID" value="XM_006815169.1"/>
</dbReference>
<organism evidence="10 11">
    <name type="scientific">Saccoglossus kowalevskii</name>
    <name type="common">Acorn worm</name>
    <dbReference type="NCBI Taxonomy" id="10224"/>
    <lineage>
        <taxon>Eukaryota</taxon>
        <taxon>Metazoa</taxon>
        <taxon>Hemichordata</taxon>
        <taxon>Enteropneusta</taxon>
        <taxon>Harrimaniidae</taxon>
        <taxon>Saccoglossus</taxon>
    </lineage>
</organism>
<reference evidence="11" key="1">
    <citation type="submission" date="2025-08" db="UniProtKB">
        <authorList>
            <consortium name="RefSeq"/>
        </authorList>
    </citation>
    <scope>IDENTIFICATION</scope>
    <source>
        <tissue evidence="11">Testes</tissue>
    </source>
</reference>
<proteinExistence type="inferred from homology"/>
<evidence type="ECO:0000256" key="3">
    <source>
        <dbReference type="ARBA" id="ARBA00022448"/>
    </source>
</evidence>
<dbReference type="GeneID" id="100376207"/>
<keyword evidence="7" id="KW-0496">Mitochondrion</keyword>
<dbReference type="Proteomes" id="UP000694865">
    <property type="component" value="Unplaced"/>
</dbReference>
<evidence type="ECO:0000256" key="6">
    <source>
        <dbReference type="ARBA" id="ARBA00022989"/>
    </source>
</evidence>
<keyword evidence="4 9" id="KW-0812">Transmembrane</keyword>
<keyword evidence="8 9" id="KW-0472">Membrane</keyword>
<evidence type="ECO:0000256" key="2">
    <source>
        <dbReference type="ARBA" id="ARBA00005974"/>
    </source>
</evidence>
<evidence type="ECO:0000256" key="7">
    <source>
        <dbReference type="ARBA" id="ARBA00023128"/>
    </source>
</evidence>
<dbReference type="PANTHER" id="PTHR11153:SF8">
    <property type="entry name" value="SIDEROFLEXIN-1"/>
    <property type="match status" value="1"/>
</dbReference>
<protein>
    <submittedName>
        <fullName evidence="11">Sideroflexin-1-like</fullName>
    </submittedName>
</protein>
<sequence length="305" mass="33522">MAVKSVSGITETYGAGDFAVSQIKANLDEPKWDQNTYQGRAKHFFTVTNPLNVLLSGKQLDEAKTLVQLYKQGRLPATVTEDELWRAKYRYDSAFHPDQVSHIQWINQSFNAIVNYTNRSGEDPIPVSQLVKSYFLATSGALITALGLNSLVKKAPPLIGRYVPFAAVATANCINIPMMRMREVENGITVMDENGNKLGVSKAAARSAIAQVVFSRVAMAIPAMGIPPIIMGILEKKPFLQQYKFMRAPVQVGLVGLCGVFATPLCCALFPQKSSISVSKLEPELQEQIKNMDSSITKVYFNKGL</sequence>
<keyword evidence="5" id="KW-0029">Amino-acid transport</keyword>
<comment type="similarity">
    <text evidence="2">Belongs to the sideroflexin family.</text>
</comment>
<name>A0ABM0M5E1_SACKO</name>
<keyword evidence="6 9" id="KW-1133">Transmembrane helix</keyword>
<feature type="transmembrane region" description="Helical" evidence="9">
    <location>
        <begin position="250"/>
        <end position="270"/>
    </location>
</feature>
<evidence type="ECO:0000313" key="10">
    <source>
        <dbReference type="Proteomes" id="UP000694865"/>
    </source>
</evidence>
<dbReference type="Pfam" id="PF03820">
    <property type="entry name" value="SFXNs"/>
    <property type="match status" value="2"/>
</dbReference>
<dbReference type="InterPro" id="IPR004686">
    <property type="entry name" value="Mtc"/>
</dbReference>
<evidence type="ECO:0000256" key="5">
    <source>
        <dbReference type="ARBA" id="ARBA00022970"/>
    </source>
</evidence>
<evidence type="ECO:0000256" key="9">
    <source>
        <dbReference type="SAM" id="Phobius"/>
    </source>
</evidence>
<keyword evidence="10" id="KW-1185">Reference proteome</keyword>
<evidence type="ECO:0000256" key="1">
    <source>
        <dbReference type="ARBA" id="ARBA00004225"/>
    </source>
</evidence>
<keyword evidence="3" id="KW-0813">Transport</keyword>
<evidence type="ECO:0000256" key="4">
    <source>
        <dbReference type="ARBA" id="ARBA00022692"/>
    </source>
</evidence>
<comment type="subcellular location">
    <subcellularLocation>
        <location evidence="1">Mitochondrion membrane</location>
        <topology evidence="1">Multi-pass membrane protein</topology>
    </subcellularLocation>
</comment>
<dbReference type="PANTHER" id="PTHR11153">
    <property type="entry name" value="SIDEROFLEXIN"/>
    <property type="match status" value="1"/>
</dbReference>